<dbReference type="AlphaFoldDB" id="A0A7J6MU40"/>
<proteinExistence type="predicted"/>
<feature type="compositionally biased region" description="Basic and acidic residues" evidence="1">
    <location>
        <begin position="1015"/>
        <end position="1031"/>
    </location>
</feature>
<evidence type="ECO:0000313" key="3">
    <source>
        <dbReference type="Proteomes" id="UP000541610"/>
    </source>
</evidence>
<evidence type="ECO:0000256" key="1">
    <source>
        <dbReference type="SAM" id="MobiDB-lite"/>
    </source>
</evidence>
<reference evidence="2 3" key="1">
    <citation type="submission" date="2020-04" db="EMBL/GenBank/DDBJ databases">
        <title>Perkinsus olseni comparative genomics.</title>
        <authorList>
            <person name="Bogema D.R."/>
        </authorList>
    </citation>
    <scope>NUCLEOTIDE SEQUENCE [LARGE SCALE GENOMIC DNA]</scope>
    <source>
        <strain evidence="2">00978-12</strain>
    </source>
</reference>
<feature type="region of interest" description="Disordered" evidence="1">
    <location>
        <begin position="18"/>
        <end position="71"/>
    </location>
</feature>
<feature type="compositionally biased region" description="Basic and acidic residues" evidence="1">
    <location>
        <begin position="776"/>
        <end position="787"/>
    </location>
</feature>
<sequence length="1040" mass="116931">PWPPVAQTSCGFHLVMKSSDAAREDDATPCTTEAENAKPEKSAAPKEDSEAAPSHTSQKDEVFSNSQPSSRHPVLLNTSEIYRLRLPELKSTEVGWFSNSDPSKRGWLDVYCWAPQGGRCIHCKSTQLRINAPSRIRLCYGLDWPYGIQGADYRCGKCHRHFTSFNQEFIDSLPYSVQKKQPFITYGASNGVDHKIVRMLREQTVAAVRRYIEALVWDEFIRKRGQFVDRWRAVERNGLGVSNLCRLEDYPSFPSHYVPGRGALTGALIADYLRNRNALRRELRSIQSSTSFALDHQRQCLKRVSGDSLVGGSAQTLCIVGDFGQAMNVVCVPDTSASWCKVCVEEAVSRHDEETRKNLVVYLDCACCNGKLGGKANTSDAPESSSWKRLFKRCVLDGTHLLMRLSRQINPSHPRRALLMRHLADALYEQCPRDLELLRQARVSAGLPPQPTKSELGKYVRTSISGGPETVQRFLAVIKTHRQNDETALSSLRSSGYTDEQLQALTPGDIGYPMINLSFLRCFKQQCIHILNHCLDDDQSPYVVLKKTRYRSTDCELLEFRSGRGTARCETLHSSMKRMMVPTTNLRKLVYTVRLAWFLSRYNRRKLSKTGVKTPPEFISPREVEMSGTGAEFPGWSIADEATPDDQLPLIGFEYAAAITGGDPIIPASTLEDQELDEVDDALELLDADRKAIEEEGPGSPDDGDIEGSEGDAHELAMESQISTLEDSAFASYHLQLSELPEIDCHIEQLELNMTSTDPEVQCETSLEHQGGANSETKENNRKREGVSRCSVGTSMTPKEYHAKSTSSSAILEDEILRDIAAGTYRDAMADLAQSLGTHSALVTSKWENAVPQAGVPLAPQMASDGPAEVTAADKMLERMAEGEADDNHAQQLPETSRYFCKFCRKPMVYGQNDHIYTQRAWRYGRCPLDPKVAKESGKETSVKDEDEETKQRRAKAREVLRALNLEQDAPEGRKKRCNICGKFWTMKHEGLEHAFIGRGKIFCPYSDPPATLENYRRDAKERRKEFDRERGRRRRQMKR</sequence>
<dbReference type="EMBL" id="JABANP010001149">
    <property type="protein sequence ID" value="KAF4674867.1"/>
    <property type="molecule type" value="Genomic_DNA"/>
</dbReference>
<feature type="non-terminal residue" evidence="2">
    <location>
        <position position="1040"/>
    </location>
</feature>
<feature type="region of interest" description="Disordered" evidence="1">
    <location>
        <begin position="758"/>
        <end position="807"/>
    </location>
</feature>
<dbReference type="PANTHER" id="PTHR47773">
    <property type="entry name" value="SI:DKEY-9I5.2-RELATED"/>
    <property type="match status" value="1"/>
</dbReference>
<comment type="caution">
    <text evidence="2">The sequence shown here is derived from an EMBL/GenBank/DDBJ whole genome shotgun (WGS) entry which is preliminary data.</text>
</comment>
<feature type="compositionally biased region" description="Basic and acidic residues" evidence="1">
    <location>
        <begin position="35"/>
        <end position="49"/>
    </location>
</feature>
<feature type="region of interest" description="Disordered" evidence="1">
    <location>
        <begin position="933"/>
        <end position="953"/>
    </location>
</feature>
<dbReference type="PANTHER" id="PTHR47773:SF1">
    <property type="entry name" value="C2H2-TYPE DOMAIN-CONTAINING PROTEIN"/>
    <property type="match status" value="1"/>
</dbReference>
<feature type="region of interest" description="Disordered" evidence="1">
    <location>
        <begin position="692"/>
        <end position="712"/>
    </location>
</feature>
<accession>A0A7J6MU40</accession>
<gene>
    <name evidence="2" type="ORF">FOZ60_001129</name>
</gene>
<protein>
    <submittedName>
        <fullName evidence="2">Uncharacterized protein</fullName>
    </submittedName>
</protein>
<feature type="compositionally biased region" description="Basic and acidic residues" evidence="1">
    <location>
        <begin position="933"/>
        <end position="944"/>
    </location>
</feature>
<dbReference type="Proteomes" id="UP000541610">
    <property type="component" value="Unassembled WGS sequence"/>
</dbReference>
<feature type="region of interest" description="Disordered" evidence="1">
    <location>
        <begin position="1007"/>
        <end position="1040"/>
    </location>
</feature>
<name>A0A7J6MU40_PEROL</name>
<evidence type="ECO:0000313" key="2">
    <source>
        <dbReference type="EMBL" id="KAF4674867.1"/>
    </source>
</evidence>
<organism evidence="2 3">
    <name type="scientific">Perkinsus olseni</name>
    <name type="common">Perkinsus atlanticus</name>
    <dbReference type="NCBI Taxonomy" id="32597"/>
    <lineage>
        <taxon>Eukaryota</taxon>
        <taxon>Sar</taxon>
        <taxon>Alveolata</taxon>
        <taxon>Perkinsozoa</taxon>
        <taxon>Perkinsea</taxon>
        <taxon>Perkinsida</taxon>
        <taxon>Perkinsidae</taxon>
        <taxon>Perkinsus</taxon>
    </lineage>
</organism>